<accession>A0ACB9HBV5</accession>
<reference evidence="2" key="1">
    <citation type="journal article" date="2022" name="Mol. Ecol. Resour.">
        <title>The genomes of chicory, endive, great burdock and yacon provide insights into Asteraceae palaeo-polyploidization history and plant inulin production.</title>
        <authorList>
            <person name="Fan W."/>
            <person name="Wang S."/>
            <person name="Wang H."/>
            <person name="Wang A."/>
            <person name="Jiang F."/>
            <person name="Liu H."/>
            <person name="Zhao H."/>
            <person name="Xu D."/>
            <person name="Zhang Y."/>
        </authorList>
    </citation>
    <scope>NUCLEOTIDE SEQUENCE [LARGE SCALE GENOMIC DNA]</scope>
    <source>
        <strain evidence="2">cv. Punajuju</strain>
    </source>
</reference>
<protein>
    <submittedName>
        <fullName evidence="1">Uncharacterized protein</fullName>
    </submittedName>
</protein>
<proteinExistence type="predicted"/>
<organism evidence="1 2">
    <name type="scientific">Cichorium intybus</name>
    <name type="common">Chicory</name>
    <dbReference type="NCBI Taxonomy" id="13427"/>
    <lineage>
        <taxon>Eukaryota</taxon>
        <taxon>Viridiplantae</taxon>
        <taxon>Streptophyta</taxon>
        <taxon>Embryophyta</taxon>
        <taxon>Tracheophyta</taxon>
        <taxon>Spermatophyta</taxon>
        <taxon>Magnoliopsida</taxon>
        <taxon>eudicotyledons</taxon>
        <taxon>Gunneridae</taxon>
        <taxon>Pentapetalae</taxon>
        <taxon>asterids</taxon>
        <taxon>campanulids</taxon>
        <taxon>Asterales</taxon>
        <taxon>Asteraceae</taxon>
        <taxon>Cichorioideae</taxon>
        <taxon>Cichorieae</taxon>
        <taxon>Cichoriinae</taxon>
        <taxon>Cichorium</taxon>
    </lineage>
</organism>
<sequence>MTSVCLPPLLMVPPNMISSSSQSDLEANLFKLMERRGYGQEYINRLRILMGTDVVKNVNKNNASHAILFEALALVMHLESEKELMSQCVALLGKFIPVREPNIQYLGLYLATADFAMREELVLKAAILAEKFAPDLSWYVDVILQLIDKAGDFVSDAIWSRVVQFVINNEDLQPYAALKAREYLDKPAIHETMVKEISGDVGDEGAVWKEESELTGSQPGCGSHGNEEGGGKGWFWKRRKPKKEAEESLEQLETEGSI</sequence>
<keyword evidence="2" id="KW-1185">Reference proteome</keyword>
<name>A0ACB9HBV5_CICIN</name>
<comment type="caution">
    <text evidence="1">The sequence shown here is derived from an EMBL/GenBank/DDBJ whole genome shotgun (WGS) entry which is preliminary data.</text>
</comment>
<dbReference type="Proteomes" id="UP001055811">
    <property type="component" value="Linkage Group LG01"/>
</dbReference>
<evidence type="ECO:0000313" key="1">
    <source>
        <dbReference type="EMBL" id="KAI3792826.1"/>
    </source>
</evidence>
<dbReference type="EMBL" id="CM042009">
    <property type="protein sequence ID" value="KAI3792826.1"/>
    <property type="molecule type" value="Genomic_DNA"/>
</dbReference>
<reference evidence="1 2" key="2">
    <citation type="journal article" date="2022" name="Mol. Ecol. Resour.">
        <title>The genomes of chicory, endive, great burdock and yacon provide insights into Asteraceae paleo-polyploidization history and plant inulin production.</title>
        <authorList>
            <person name="Fan W."/>
            <person name="Wang S."/>
            <person name="Wang H."/>
            <person name="Wang A."/>
            <person name="Jiang F."/>
            <person name="Liu H."/>
            <person name="Zhao H."/>
            <person name="Xu D."/>
            <person name="Zhang Y."/>
        </authorList>
    </citation>
    <scope>NUCLEOTIDE SEQUENCE [LARGE SCALE GENOMIC DNA]</scope>
    <source>
        <strain evidence="2">cv. Punajuju</strain>
        <tissue evidence="1">Leaves</tissue>
    </source>
</reference>
<evidence type="ECO:0000313" key="2">
    <source>
        <dbReference type="Proteomes" id="UP001055811"/>
    </source>
</evidence>
<gene>
    <name evidence="1" type="ORF">L2E82_06717</name>
</gene>